<dbReference type="PRINTS" id="PR00385">
    <property type="entry name" value="P450"/>
</dbReference>
<dbReference type="PANTHER" id="PTHR12145">
    <property type="entry name" value="MANNAN ENDO-1,6-ALPHA-MANNOSIDASE DCW1"/>
    <property type="match status" value="1"/>
</dbReference>
<keyword evidence="21" id="KW-1185">Reference proteome</keyword>
<comment type="similarity">
    <text evidence="5">Belongs to the cytochrome P450 family.</text>
</comment>
<evidence type="ECO:0000313" key="20">
    <source>
        <dbReference type="EMBL" id="KAK4133345.1"/>
    </source>
</evidence>
<dbReference type="PANTHER" id="PTHR12145:SF36">
    <property type="entry name" value="MANNAN ENDO-1,6-ALPHA-MANNOSIDASE DCW1"/>
    <property type="match status" value="1"/>
</dbReference>
<dbReference type="InterPro" id="IPR014480">
    <property type="entry name" value="Mannan-1_6-alpha_mannosidase"/>
</dbReference>
<keyword evidence="14" id="KW-0472">Membrane</keyword>
<evidence type="ECO:0000256" key="8">
    <source>
        <dbReference type="ARBA" id="ARBA00022723"/>
    </source>
</evidence>
<evidence type="ECO:0000256" key="15">
    <source>
        <dbReference type="ARBA" id="ARBA00023180"/>
    </source>
</evidence>
<evidence type="ECO:0000256" key="17">
    <source>
        <dbReference type="PIRSR" id="PIRSR602402-1"/>
    </source>
</evidence>
<evidence type="ECO:0000256" key="6">
    <source>
        <dbReference type="ARBA" id="ARBA00012350"/>
    </source>
</evidence>
<evidence type="ECO:0000256" key="18">
    <source>
        <dbReference type="SAM" id="MobiDB-lite"/>
    </source>
</evidence>
<feature type="region of interest" description="Disordered" evidence="18">
    <location>
        <begin position="395"/>
        <end position="415"/>
    </location>
</feature>
<evidence type="ECO:0000256" key="5">
    <source>
        <dbReference type="ARBA" id="ARBA00010617"/>
    </source>
</evidence>
<dbReference type="PRINTS" id="PR00464">
    <property type="entry name" value="EP450II"/>
</dbReference>
<reference evidence="20" key="1">
    <citation type="journal article" date="2023" name="Mol. Phylogenet. Evol.">
        <title>Genome-scale phylogeny and comparative genomics of the fungal order Sordariales.</title>
        <authorList>
            <person name="Hensen N."/>
            <person name="Bonometti L."/>
            <person name="Westerberg I."/>
            <person name="Brannstrom I.O."/>
            <person name="Guillou S."/>
            <person name="Cros-Aarteil S."/>
            <person name="Calhoun S."/>
            <person name="Haridas S."/>
            <person name="Kuo A."/>
            <person name="Mondo S."/>
            <person name="Pangilinan J."/>
            <person name="Riley R."/>
            <person name="LaButti K."/>
            <person name="Andreopoulos B."/>
            <person name="Lipzen A."/>
            <person name="Chen C."/>
            <person name="Yan M."/>
            <person name="Daum C."/>
            <person name="Ng V."/>
            <person name="Clum A."/>
            <person name="Steindorff A."/>
            <person name="Ohm R.A."/>
            <person name="Martin F."/>
            <person name="Silar P."/>
            <person name="Natvig D.O."/>
            <person name="Lalanne C."/>
            <person name="Gautier V."/>
            <person name="Ament-Velasquez S.L."/>
            <person name="Kruys A."/>
            <person name="Hutchinson M.I."/>
            <person name="Powell A.J."/>
            <person name="Barry K."/>
            <person name="Miller A.N."/>
            <person name="Grigoriev I.V."/>
            <person name="Debuchy R."/>
            <person name="Gladieux P."/>
            <person name="Hiltunen Thoren M."/>
            <person name="Johannesson H."/>
        </authorList>
    </citation>
    <scope>NUCLEOTIDE SEQUENCE</scope>
    <source>
        <strain evidence="20">CBS 123565</strain>
    </source>
</reference>
<evidence type="ECO:0000256" key="2">
    <source>
        <dbReference type="ARBA" id="ARBA00001971"/>
    </source>
</evidence>
<name>A0AAN6UIG6_9PEZI</name>
<evidence type="ECO:0000256" key="10">
    <source>
        <dbReference type="ARBA" id="ARBA00022801"/>
    </source>
</evidence>
<evidence type="ECO:0000256" key="11">
    <source>
        <dbReference type="ARBA" id="ARBA00023002"/>
    </source>
</evidence>
<gene>
    <name evidence="20" type="ORF">BT67DRAFT_423307</name>
</gene>
<dbReference type="CDD" id="cd11063">
    <property type="entry name" value="CYP52"/>
    <property type="match status" value="1"/>
</dbReference>
<keyword evidence="8 17" id="KW-0479">Metal-binding</keyword>
<keyword evidence="7 17" id="KW-0349">Heme</keyword>
<dbReference type="AlphaFoldDB" id="A0AAN6UIG6"/>
<dbReference type="SUPFAM" id="SSF48208">
    <property type="entry name" value="Six-hairpin glycosidases"/>
    <property type="match status" value="1"/>
</dbReference>
<feature type="chain" id="PRO_5042949957" description="mannan endo-1,6-alpha-mannosidase" evidence="19">
    <location>
        <begin position="21"/>
        <end position="886"/>
    </location>
</feature>
<dbReference type="Pfam" id="PF00067">
    <property type="entry name" value="p450"/>
    <property type="match status" value="1"/>
</dbReference>
<protein>
    <recommendedName>
        <fullName evidence="6">mannan endo-1,6-alpha-mannosidase</fullName>
        <ecNumber evidence="6">3.2.1.101</ecNumber>
    </recommendedName>
</protein>
<dbReference type="EC" id="3.2.1.101" evidence="6"/>
<comment type="subcellular location">
    <subcellularLocation>
        <location evidence="3">Endomembrane system</location>
    </subcellularLocation>
</comment>
<dbReference type="InterPro" id="IPR002402">
    <property type="entry name" value="Cyt_P450_E_grp-II"/>
</dbReference>
<dbReference type="InterPro" id="IPR001128">
    <property type="entry name" value="Cyt_P450"/>
</dbReference>
<dbReference type="FunFam" id="1.50.10.20:FF:000006">
    <property type="entry name" value="Mannan endo-1,6-alpha-mannosidase"/>
    <property type="match status" value="1"/>
</dbReference>
<dbReference type="GO" id="GO:0012505">
    <property type="term" value="C:endomembrane system"/>
    <property type="evidence" value="ECO:0007669"/>
    <property type="project" value="UniProtKB-SubCell"/>
</dbReference>
<dbReference type="Proteomes" id="UP001304895">
    <property type="component" value="Unassembled WGS sequence"/>
</dbReference>
<evidence type="ECO:0000256" key="13">
    <source>
        <dbReference type="ARBA" id="ARBA00023033"/>
    </source>
</evidence>
<keyword evidence="16" id="KW-0326">Glycosidase</keyword>
<keyword evidence="13" id="KW-0503">Monooxygenase</keyword>
<dbReference type="InterPro" id="IPR017972">
    <property type="entry name" value="Cyt_P450_CS"/>
</dbReference>
<evidence type="ECO:0000313" key="21">
    <source>
        <dbReference type="Proteomes" id="UP001304895"/>
    </source>
</evidence>
<dbReference type="InterPro" id="IPR002974">
    <property type="entry name" value="Cyt_P450_E_CYP52_ascomycetes"/>
</dbReference>
<dbReference type="Gene3D" id="1.10.630.10">
    <property type="entry name" value="Cytochrome P450"/>
    <property type="match status" value="1"/>
</dbReference>
<keyword evidence="11" id="KW-0560">Oxidoreductase</keyword>
<dbReference type="InterPro" id="IPR036396">
    <property type="entry name" value="Cyt_P450_sf"/>
</dbReference>
<dbReference type="GO" id="GO:0016712">
    <property type="term" value="F:oxidoreductase activity, acting on paired donors, with incorporation or reduction of molecular oxygen, reduced flavin or flavoprotein as one donor, and incorporation of one atom of oxygen"/>
    <property type="evidence" value="ECO:0007669"/>
    <property type="project" value="InterPro"/>
</dbReference>
<dbReference type="PRINTS" id="PR01239">
    <property type="entry name" value="EP450IICYP52"/>
</dbReference>
<dbReference type="EMBL" id="MU853412">
    <property type="protein sequence ID" value="KAK4133345.1"/>
    <property type="molecule type" value="Genomic_DNA"/>
</dbReference>
<evidence type="ECO:0000256" key="16">
    <source>
        <dbReference type="ARBA" id="ARBA00023295"/>
    </source>
</evidence>
<organism evidence="20 21">
    <name type="scientific">Trichocladium antarcticum</name>
    <dbReference type="NCBI Taxonomy" id="1450529"/>
    <lineage>
        <taxon>Eukaryota</taxon>
        <taxon>Fungi</taxon>
        <taxon>Dikarya</taxon>
        <taxon>Ascomycota</taxon>
        <taxon>Pezizomycotina</taxon>
        <taxon>Sordariomycetes</taxon>
        <taxon>Sordariomycetidae</taxon>
        <taxon>Sordariales</taxon>
        <taxon>Chaetomiaceae</taxon>
        <taxon>Trichocladium</taxon>
    </lineage>
</organism>
<accession>A0AAN6UIG6</accession>
<reference evidence="20" key="2">
    <citation type="submission" date="2023-05" db="EMBL/GenBank/DDBJ databases">
        <authorList>
            <consortium name="Lawrence Berkeley National Laboratory"/>
            <person name="Steindorff A."/>
            <person name="Hensen N."/>
            <person name="Bonometti L."/>
            <person name="Westerberg I."/>
            <person name="Brannstrom I.O."/>
            <person name="Guillou S."/>
            <person name="Cros-Aarteil S."/>
            <person name="Calhoun S."/>
            <person name="Haridas S."/>
            <person name="Kuo A."/>
            <person name="Mondo S."/>
            <person name="Pangilinan J."/>
            <person name="Riley R."/>
            <person name="Labutti K."/>
            <person name="Andreopoulos B."/>
            <person name="Lipzen A."/>
            <person name="Chen C."/>
            <person name="Yanf M."/>
            <person name="Daum C."/>
            <person name="Ng V."/>
            <person name="Clum A."/>
            <person name="Ohm R."/>
            <person name="Martin F."/>
            <person name="Silar P."/>
            <person name="Natvig D."/>
            <person name="Lalanne C."/>
            <person name="Gautier V."/>
            <person name="Ament-Velasquez S.L."/>
            <person name="Kruys A."/>
            <person name="Hutchinson M.I."/>
            <person name="Powell A.J."/>
            <person name="Barry K."/>
            <person name="Miller A.N."/>
            <person name="Grigoriev I.V."/>
            <person name="Debuchy R."/>
            <person name="Gladieux P."/>
            <person name="Thoren M.H."/>
            <person name="Johannesson H."/>
        </authorList>
    </citation>
    <scope>NUCLEOTIDE SEQUENCE</scope>
    <source>
        <strain evidence="20">CBS 123565</strain>
    </source>
</reference>
<evidence type="ECO:0000256" key="19">
    <source>
        <dbReference type="SAM" id="SignalP"/>
    </source>
</evidence>
<evidence type="ECO:0000256" key="12">
    <source>
        <dbReference type="ARBA" id="ARBA00023004"/>
    </source>
</evidence>
<proteinExistence type="inferred from homology"/>
<dbReference type="GO" id="GO:0009272">
    <property type="term" value="P:fungal-type cell wall biogenesis"/>
    <property type="evidence" value="ECO:0007669"/>
    <property type="project" value="TreeGrafter"/>
</dbReference>
<keyword evidence="12 17" id="KW-0408">Iron</keyword>
<dbReference type="GO" id="GO:0020037">
    <property type="term" value="F:heme binding"/>
    <property type="evidence" value="ECO:0007669"/>
    <property type="project" value="InterPro"/>
</dbReference>
<dbReference type="Pfam" id="PF03663">
    <property type="entry name" value="Glyco_hydro_76"/>
    <property type="match status" value="1"/>
</dbReference>
<feature type="compositionally biased region" description="Polar residues" evidence="18">
    <location>
        <begin position="395"/>
        <end position="404"/>
    </location>
</feature>
<dbReference type="GO" id="GO:0008496">
    <property type="term" value="F:mannan endo-1,6-alpha-mannosidase activity"/>
    <property type="evidence" value="ECO:0007669"/>
    <property type="project" value="UniProtKB-EC"/>
</dbReference>
<evidence type="ECO:0000256" key="7">
    <source>
        <dbReference type="ARBA" id="ARBA00022617"/>
    </source>
</evidence>
<dbReference type="PROSITE" id="PS00086">
    <property type="entry name" value="CYTOCHROME_P450"/>
    <property type="match status" value="1"/>
</dbReference>
<dbReference type="Gene3D" id="1.50.10.20">
    <property type="match status" value="1"/>
</dbReference>
<dbReference type="InterPro" id="IPR008928">
    <property type="entry name" value="6-hairpin_glycosidase_sf"/>
</dbReference>
<dbReference type="SUPFAM" id="SSF48264">
    <property type="entry name" value="Cytochrome P450"/>
    <property type="match status" value="1"/>
</dbReference>
<keyword evidence="15" id="KW-0325">Glycoprotein</keyword>
<evidence type="ECO:0000256" key="9">
    <source>
        <dbReference type="ARBA" id="ARBA00022729"/>
    </source>
</evidence>
<evidence type="ECO:0000256" key="1">
    <source>
        <dbReference type="ARBA" id="ARBA00001452"/>
    </source>
</evidence>
<feature type="region of interest" description="Disordered" evidence="18">
    <location>
        <begin position="760"/>
        <end position="782"/>
    </location>
</feature>
<dbReference type="InterPro" id="IPR005198">
    <property type="entry name" value="Glyco_hydro_76"/>
</dbReference>
<feature type="signal peptide" evidence="19">
    <location>
        <begin position="1"/>
        <end position="20"/>
    </location>
</feature>
<keyword evidence="9 19" id="KW-0732">Signal</keyword>
<comment type="cofactor">
    <cofactor evidence="2 17">
        <name>heme</name>
        <dbReference type="ChEBI" id="CHEBI:30413"/>
    </cofactor>
</comment>
<evidence type="ECO:0000256" key="3">
    <source>
        <dbReference type="ARBA" id="ARBA00004308"/>
    </source>
</evidence>
<evidence type="ECO:0000256" key="14">
    <source>
        <dbReference type="ARBA" id="ARBA00023136"/>
    </source>
</evidence>
<comment type="catalytic activity">
    <reaction evidence="1">
        <text>Random hydrolysis of (1-&gt;6)-alpha-D-mannosidic linkages in unbranched (1-&gt;6)-mannans.</text>
        <dbReference type="EC" id="3.2.1.101"/>
    </reaction>
</comment>
<keyword evidence="10 20" id="KW-0378">Hydrolase</keyword>
<evidence type="ECO:0000256" key="4">
    <source>
        <dbReference type="ARBA" id="ARBA00009699"/>
    </source>
</evidence>
<comment type="caution">
    <text evidence="20">The sequence shown here is derived from an EMBL/GenBank/DDBJ whole genome shotgun (WGS) entry which is preliminary data.</text>
</comment>
<dbReference type="GO" id="GO:0016052">
    <property type="term" value="P:carbohydrate catabolic process"/>
    <property type="evidence" value="ECO:0007669"/>
    <property type="project" value="InterPro"/>
</dbReference>
<dbReference type="GO" id="GO:0005506">
    <property type="term" value="F:iron ion binding"/>
    <property type="evidence" value="ECO:0007669"/>
    <property type="project" value="InterPro"/>
</dbReference>
<sequence>MRGGRISWAAGLLAAQLTAAYTLDLGSTESIKSVARSMSEDMMSFYTGNQPGGTPGLLPSQYYWWEAGALMGALVDYWYYTGDTRWNGVAEEGLLFQVGPNNDYMPPNQTMTEGNDDQGFWGMTVMSAAEYNFQNPPRDKPQWLALAQAVFNTQAARWEDQRCGGGLRWQIFTWNNGFNYKNSISQACFFNIAARLARYTGNDSYAEWAERTWDWMVDSELMSMKTYYIYDGIHVENCSEITPYQWTYNAGAFLLGAAAMYNYSTNATRREIWHERVDGLLNGSRVFFTGDKQDIMTEVACEPVDLCDIDQQSFKAYLSRWMAATVKWAPWAYDRVKPLLESSAIAATSACTGGTNGRMCGLKWTDHGKWDGSTGVGQQMAAMEVVLANMIQDTSSPVTDDSGGTSVGDPGAGGSDIGRTGIEFPPVSSAAKAGAYVDPILGLDSFLEGLRAFNSHRLLDFYASRLASCGATHYSITLGSWVLMTNEVENIKAILGTSMEDWPIAGPRLLATLPVLGPDSIFTSNGQAWHKARAMLRPSFVRDQVADLKCFDRHIRNLLAAIPADNTTFDIQNLLLDMTMDSSTDFLLGYSTNSLTEPSPEAQQFVKDFEYASRESAKKARLGPILYHLPHRELRKAVRGLREYVRFYLEKAAAQNEKGEAKERSYVFLDEILKANPPVDYTVDQILSILVAGRDTTAAALTAAFYFLARDAVAVDKLRSEILAMGEEYPTWEQLKQLKYLHNVIKEALRLFSPVSTNSRRSNKETVLPRGGGNDGKQPILVPEGTPVRWSTHAFHRSREIYGLDADEFRPERWENLRVGWEYIPFSGGPRICLGQQFALTQIAYTLFRFFRTFQAIDSRDPGPFLARTNLTISFPYGCLVSVRRA</sequence>
<feature type="binding site" description="axial binding residue" evidence="17">
    <location>
        <position position="833"/>
    </location>
    <ligand>
        <name>heme</name>
        <dbReference type="ChEBI" id="CHEBI:30413"/>
    </ligand>
    <ligandPart>
        <name>Fe</name>
        <dbReference type="ChEBI" id="CHEBI:18248"/>
    </ligandPart>
</feature>
<comment type="similarity">
    <text evidence="4">Belongs to the glycosyl hydrolase 76 family.</text>
</comment>